<feature type="compositionally biased region" description="Pro residues" evidence="1">
    <location>
        <begin position="314"/>
        <end position="369"/>
    </location>
</feature>
<accession>A0AB73BIF1</accession>
<dbReference type="SUPFAM" id="SSF49785">
    <property type="entry name" value="Galactose-binding domain-like"/>
    <property type="match status" value="1"/>
</dbReference>
<dbReference type="Gene3D" id="2.160.20.10">
    <property type="entry name" value="Single-stranded right-handed beta-helix, Pectin lyase-like"/>
    <property type="match status" value="1"/>
</dbReference>
<dbReference type="EMBL" id="SEUK01000046">
    <property type="protein sequence ID" value="KAA1161729.1"/>
    <property type="molecule type" value="Genomic_DNA"/>
</dbReference>
<dbReference type="Proteomes" id="UP000324162">
    <property type="component" value="Unassembled WGS sequence"/>
</dbReference>
<dbReference type="RefSeq" id="WP_149614011.1">
    <property type="nucleotide sequence ID" value="NZ_SEUK01000046.1"/>
</dbReference>
<dbReference type="CDD" id="cd14251">
    <property type="entry name" value="PL-6"/>
    <property type="match status" value="1"/>
</dbReference>
<dbReference type="AlphaFoldDB" id="A0AB73BIF1"/>
<feature type="region of interest" description="Disordered" evidence="1">
    <location>
        <begin position="309"/>
        <end position="369"/>
    </location>
</feature>
<proteinExistence type="predicted"/>
<protein>
    <recommendedName>
        <fullName evidence="3">F5/8 type C domain-containing protein</fullName>
    </recommendedName>
</protein>
<evidence type="ECO:0000256" key="1">
    <source>
        <dbReference type="SAM" id="MobiDB-lite"/>
    </source>
</evidence>
<feature type="signal peptide" evidence="2">
    <location>
        <begin position="1"/>
        <end position="23"/>
    </location>
</feature>
<evidence type="ECO:0000259" key="3">
    <source>
        <dbReference type="PROSITE" id="PS50022"/>
    </source>
</evidence>
<dbReference type="InterPro" id="IPR000421">
    <property type="entry name" value="FA58C"/>
</dbReference>
<dbReference type="Pfam" id="PF14592">
    <property type="entry name" value="Chondroitinas_B"/>
    <property type="match status" value="1"/>
</dbReference>
<dbReference type="PROSITE" id="PS50022">
    <property type="entry name" value="FA58C_3"/>
    <property type="match status" value="1"/>
</dbReference>
<dbReference type="SUPFAM" id="SSF51126">
    <property type="entry name" value="Pectin lyase-like"/>
    <property type="match status" value="1"/>
</dbReference>
<dbReference type="Pfam" id="PF00754">
    <property type="entry name" value="F5_F8_type_C"/>
    <property type="match status" value="1"/>
</dbReference>
<feature type="chain" id="PRO_5044505851" description="F5/8 type C domain-containing protein" evidence="2">
    <location>
        <begin position="24"/>
        <end position="799"/>
    </location>
</feature>
<dbReference type="SMART" id="SM00710">
    <property type="entry name" value="PbH1"/>
    <property type="match status" value="5"/>
</dbReference>
<feature type="domain" description="F5/8 type C" evidence="3">
    <location>
        <begin position="154"/>
        <end position="301"/>
    </location>
</feature>
<dbReference type="InterPro" id="IPR008979">
    <property type="entry name" value="Galactose-bd-like_sf"/>
</dbReference>
<name>A0AB73BIF1_9GAMM</name>
<gene>
    <name evidence="4" type="ORF">EU508_07865</name>
</gene>
<reference evidence="4 5" key="1">
    <citation type="submission" date="2019-01" db="EMBL/GenBank/DDBJ databases">
        <title>Genome sequences of marine Pseudoalteromonas species.</title>
        <authorList>
            <person name="Boraston A.B."/>
            <person name="Hehemann J.-H."/>
            <person name="Vickers C.J."/>
            <person name="Salama-Alber O."/>
            <person name="Abe K."/>
            <person name="Hettle A.J."/>
        </authorList>
    </citation>
    <scope>NUCLEOTIDE SEQUENCE [LARGE SCALE GENOMIC DNA]</scope>
    <source>
        <strain evidence="4 5">PS42</strain>
    </source>
</reference>
<keyword evidence="2" id="KW-0732">Signal</keyword>
<dbReference type="InterPro" id="IPR012334">
    <property type="entry name" value="Pectin_lyas_fold"/>
</dbReference>
<evidence type="ECO:0000313" key="5">
    <source>
        <dbReference type="Proteomes" id="UP000324162"/>
    </source>
</evidence>
<evidence type="ECO:0000313" key="4">
    <source>
        <dbReference type="EMBL" id="KAA1161729.1"/>
    </source>
</evidence>
<feature type="region of interest" description="Disordered" evidence="1">
    <location>
        <begin position="780"/>
        <end position="799"/>
    </location>
</feature>
<dbReference type="InterPro" id="IPR039513">
    <property type="entry name" value="PL-6"/>
</dbReference>
<dbReference type="Gene3D" id="2.60.120.260">
    <property type="entry name" value="Galactose-binding domain-like"/>
    <property type="match status" value="2"/>
</dbReference>
<dbReference type="InterPro" id="IPR011050">
    <property type="entry name" value="Pectin_lyase_fold/virulence"/>
</dbReference>
<evidence type="ECO:0000256" key="2">
    <source>
        <dbReference type="SAM" id="SignalP"/>
    </source>
</evidence>
<sequence length="799" mass="86471">MIRKFKLLPLACILLTGSIQANAVTIKNAGFENGLTYWSIVEPGRASIISNSGTQSLQLLGAPARVHQWIDVEKNTDYILTGYVNGSGKIGVNNGHDVVKKVAFEVNSWRKVTLPFNSKTKSRIQVYTKFNDALQHGYFDDIQVVKADAEPEHPIEPTNPVPEQCLVTKLEVTASDDGSYDSNYSPERAIDGFLTNSSRWSSKGIGKWIQLDLGGEAKIDNIKTAWFSGDKRTAYFNIETSLDGVNWTSAVLDAESQGDSLLNSDDLSDAFARFVRIIGHGNSSSEDNAWNSLLDVEVHGCSELKESPIEAPVEPTPVEPTPVEPTPVEPTPVEPTPVEPTPVEPTPVEPTPVEPTPVEPIPVEPIPVEPIPVTGTTYYTSADDLNDTLAEAVGGDEIIITNSGEISIKNISFDSPVLIRAESIGALKLENATINNSNNITLQGFLFGPSNDVSTLVKIENSTNIKILRNYFDHLDVTEGQSSLVITQSSQYIEIGYNEFHDKNISVVDGEKNTGSYIKLQYDDGQMTKNAHIHHNYFNNITPYLIDGVPAGDSDREAIVMGISSSQDIVTNNVVEYNLFENCDGENEILTIKTSENTFRYNTFKNSMGSLSLRLGHSNEAYGNYFYGTGASDAVSDDNYQTGGIRVYGAGHSIYDNYMEGLSGTSWRLPLLVDNGDTSDSSNGDNHQTPTDVAITNNTIVNSIGGGIYIGREDSKYKNKPTDISIIGNVVIGSEGLLFNNSADSDTNTFSNNTAYATGSAVVNGGTILTSAQLKVLTTSPSVSAPTPLTPSDVGTKAQ</sequence>
<dbReference type="InterPro" id="IPR006626">
    <property type="entry name" value="PbH1"/>
</dbReference>
<comment type="caution">
    <text evidence="4">The sequence shown here is derived from an EMBL/GenBank/DDBJ whole genome shotgun (WGS) entry which is preliminary data.</text>
</comment>
<organism evidence="4 5">
    <name type="scientific">Pseudoalteromonas fuliginea</name>
    <dbReference type="NCBI Taxonomy" id="1872678"/>
    <lineage>
        <taxon>Bacteria</taxon>
        <taxon>Pseudomonadati</taxon>
        <taxon>Pseudomonadota</taxon>
        <taxon>Gammaproteobacteria</taxon>
        <taxon>Alteromonadales</taxon>
        <taxon>Pseudoalteromonadaceae</taxon>
        <taxon>Pseudoalteromonas</taxon>
    </lineage>
</organism>